<organism evidence="2 3">
    <name type="scientific">Mycena albidolilacea</name>
    <dbReference type="NCBI Taxonomy" id="1033008"/>
    <lineage>
        <taxon>Eukaryota</taxon>
        <taxon>Fungi</taxon>
        <taxon>Dikarya</taxon>
        <taxon>Basidiomycota</taxon>
        <taxon>Agaricomycotina</taxon>
        <taxon>Agaricomycetes</taxon>
        <taxon>Agaricomycetidae</taxon>
        <taxon>Agaricales</taxon>
        <taxon>Marasmiineae</taxon>
        <taxon>Mycenaceae</taxon>
        <taxon>Mycena</taxon>
    </lineage>
</organism>
<protein>
    <submittedName>
        <fullName evidence="2">Uncharacterized protein</fullName>
    </submittedName>
</protein>
<evidence type="ECO:0000313" key="3">
    <source>
        <dbReference type="Proteomes" id="UP001218218"/>
    </source>
</evidence>
<feature type="compositionally biased region" description="Polar residues" evidence="1">
    <location>
        <begin position="401"/>
        <end position="413"/>
    </location>
</feature>
<feature type="compositionally biased region" description="Acidic residues" evidence="1">
    <location>
        <begin position="211"/>
        <end position="221"/>
    </location>
</feature>
<feature type="compositionally biased region" description="Low complexity" evidence="1">
    <location>
        <begin position="379"/>
        <end position="388"/>
    </location>
</feature>
<feature type="compositionally biased region" description="Basic and acidic residues" evidence="1">
    <location>
        <begin position="288"/>
        <end position="299"/>
    </location>
</feature>
<reference evidence="2" key="1">
    <citation type="submission" date="2023-03" db="EMBL/GenBank/DDBJ databases">
        <title>Massive genome expansion in bonnet fungi (Mycena s.s.) driven by repeated elements and novel gene families across ecological guilds.</title>
        <authorList>
            <consortium name="Lawrence Berkeley National Laboratory"/>
            <person name="Harder C.B."/>
            <person name="Miyauchi S."/>
            <person name="Viragh M."/>
            <person name="Kuo A."/>
            <person name="Thoen E."/>
            <person name="Andreopoulos B."/>
            <person name="Lu D."/>
            <person name="Skrede I."/>
            <person name="Drula E."/>
            <person name="Henrissat B."/>
            <person name="Morin E."/>
            <person name="Kohler A."/>
            <person name="Barry K."/>
            <person name="LaButti K."/>
            <person name="Morin E."/>
            <person name="Salamov A."/>
            <person name="Lipzen A."/>
            <person name="Mereny Z."/>
            <person name="Hegedus B."/>
            <person name="Baldrian P."/>
            <person name="Stursova M."/>
            <person name="Weitz H."/>
            <person name="Taylor A."/>
            <person name="Grigoriev I.V."/>
            <person name="Nagy L.G."/>
            <person name="Martin F."/>
            <person name="Kauserud H."/>
        </authorList>
    </citation>
    <scope>NUCLEOTIDE SEQUENCE</scope>
    <source>
        <strain evidence="2">CBHHK002</strain>
    </source>
</reference>
<dbReference type="Proteomes" id="UP001218218">
    <property type="component" value="Unassembled WGS sequence"/>
</dbReference>
<name>A0AAD6ZCJ7_9AGAR</name>
<feature type="region of interest" description="Disordered" evidence="1">
    <location>
        <begin position="1"/>
        <end position="51"/>
    </location>
</feature>
<accession>A0AAD6ZCJ7</accession>
<proteinExistence type="predicted"/>
<evidence type="ECO:0000313" key="2">
    <source>
        <dbReference type="EMBL" id="KAJ7315805.1"/>
    </source>
</evidence>
<feature type="compositionally biased region" description="Low complexity" evidence="1">
    <location>
        <begin position="304"/>
        <end position="314"/>
    </location>
</feature>
<feature type="region of interest" description="Disordered" evidence="1">
    <location>
        <begin position="204"/>
        <end position="349"/>
    </location>
</feature>
<feature type="compositionally biased region" description="Basic and acidic residues" evidence="1">
    <location>
        <begin position="325"/>
        <end position="349"/>
    </location>
</feature>
<feature type="region of interest" description="Disordered" evidence="1">
    <location>
        <begin position="373"/>
        <end position="461"/>
    </location>
</feature>
<feature type="compositionally biased region" description="Basic and acidic residues" evidence="1">
    <location>
        <begin position="222"/>
        <end position="242"/>
    </location>
</feature>
<sequence>MARSKNPSGPKLSAPQEKKPTKRSSKKPEVVVSDDENSPSDIEPSVKPGKPQRQLVNWVKNPQWTHSLVAYLCAHPDVWRKLFSDSTAEAKKEKRKKDVAKDSKAIQHGVLAQAIFEDDPSERARYANDPTKYATSVETRLRRTNLEINMSINAQPSVKKDEQSALACELDGLVSRDDGCNIWPAKPEHGTDHASAAADVFQPPAARSEADEGQEDNDDDRSETSKADHAREHKDIGADDKSYVSPSDRDDGEEIVMISAPDSPSTTPSPAPRPGKATQKIGKGKARALPEPEPVRSGRDVGIAKANAAKSSAAVKKRPQNAIERMNDIRESESDRLKEKRKLQHEEEMEHLKIKRMKYDFKMLQAENEKLHLSRRATSQSPRQLSRQLSHHVLHLGSRSPLKSRTSRYTAESPTHRRRIPDSPSPSKSRRHDLDSSLLNSRSSRYAAESPRDANTAGTSGITTQATHATYADSDTSLIDISSTLDTTEDFTNLDFSSFASTSSPSWYLPPATE</sequence>
<gene>
    <name evidence="2" type="ORF">DFH08DRAFT_820378</name>
</gene>
<dbReference type="EMBL" id="JARIHO010000060">
    <property type="protein sequence ID" value="KAJ7315805.1"/>
    <property type="molecule type" value="Genomic_DNA"/>
</dbReference>
<keyword evidence="3" id="KW-1185">Reference proteome</keyword>
<feature type="compositionally biased region" description="Low complexity" evidence="1">
    <location>
        <begin position="436"/>
        <end position="445"/>
    </location>
</feature>
<evidence type="ECO:0000256" key="1">
    <source>
        <dbReference type="SAM" id="MobiDB-lite"/>
    </source>
</evidence>
<dbReference type="AlphaFoldDB" id="A0AAD6ZCJ7"/>
<comment type="caution">
    <text evidence="2">The sequence shown here is derived from an EMBL/GenBank/DDBJ whole genome shotgun (WGS) entry which is preliminary data.</text>
</comment>